<sequence length="861" mass="94920">MATRPDSGANPRRRITTYSKHFKRKAQPEERSRDGRSTAPVESSVWDFHEDEDEIASPDVTIEKLKQRTKTQPKLRPITEMASRPSPTPAYGALSNPRKRRASVGGKEITYGTRAFSTPPSPPSSAEDRMPPPARPVPLPKPIKAAKPARRGYSLGSKKSPTTEAFLRAATSTSTSTSTSSSNSTSRPSTSSSRPFTFAAGKSVNDLTSNKPKKPLVQTQIPFRPSQLPQSAGFATTFSPRRQEKRASLSKLGSTMGDSKNQAAPRKKRRLIDELAAQADESSSEEEAGPSKSEVKRAETPEPQGMTMFESPTTVPSTPEPSRARTYGRPDSAKKKTGPKFTYSARRTIRAENSLVGGLDTVDENAWLKESLLPTSKSQFDMDEDEDEPFTTGAVRSIHELRQAGANSRSADEIDDLLTRVGRPSGKPSSSRRNALIELSQKMQDKNFVRKFRDHNGDRSLFEQIGKETDIITGYALVAILTTLVATTASTHIVSQLQDQGFSVLLERLLRITVDVQALAKDRTSNLSRNGQQSMMKLKASLLILPIWEPTTPFMLSPRRLALKALELVVKNAGTVGDEFFSSEVTDLLFSLLTDAPVPDAWAYPHQDESIDFQLALTLLESHSMVAMQGQSKERWTFKYLPIIADTLATTLRLNNSRLGEIGMLVLKFTLNTSNNNHDAPMAFIEKGTVRILANKLCDTFLAATNSVYNADAFQGQLEALLLMLGVMINFSENDRATGRSLLDGQDGQPAPLDRLIKLFLDHHVATSEADSVEKSQLNVGFGYMSLLLGYMSLYEPVRQRFGSMHKGGNLAPLLDSIREFITYHRVADNAMTQDGGEPTPSYSNFTTKLQGLVERLEDRT</sequence>
<feature type="compositionally biased region" description="Pro residues" evidence="2">
    <location>
        <begin position="131"/>
        <end position="141"/>
    </location>
</feature>
<dbReference type="Gene3D" id="1.25.10.10">
    <property type="entry name" value="Leucine-rich Repeat Variant"/>
    <property type="match status" value="1"/>
</dbReference>
<feature type="region of interest" description="Disordered" evidence="2">
    <location>
        <begin position="1"/>
        <end position="339"/>
    </location>
</feature>
<dbReference type="InterPro" id="IPR011989">
    <property type="entry name" value="ARM-like"/>
</dbReference>
<evidence type="ECO:0000313" key="4">
    <source>
        <dbReference type="EMBL" id="KAJ4389148.1"/>
    </source>
</evidence>
<organism evidence="4 5">
    <name type="scientific">Gnomoniopsis smithogilvyi</name>
    <dbReference type="NCBI Taxonomy" id="1191159"/>
    <lineage>
        <taxon>Eukaryota</taxon>
        <taxon>Fungi</taxon>
        <taxon>Dikarya</taxon>
        <taxon>Ascomycota</taxon>
        <taxon>Pezizomycotina</taxon>
        <taxon>Sordariomycetes</taxon>
        <taxon>Sordariomycetidae</taxon>
        <taxon>Diaporthales</taxon>
        <taxon>Gnomoniaceae</taxon>
        <taxon>Gnomoniopsis</taxon>
    </lineage>
</organism>
<feature type="compositionally biased region" description="Polar residues" evidence="2">
    <location>
        <begin position="217"/>
        <end position="240"/>
    </location>
</feature>
<dbReference type="OrthoDB" id="78088at2759"/>
<feature type="compositionally biased region" description="Basic and acidic residues" evidence="2">
    <location>
        <begin position="26"/>
        <end position="36"/>
    </location>
</feature>
<feature type="domain" description="Wings apart-like protein C-terminal" evidence="3">
    <location>
        <begin position="395"/>
        <end position="736"/>
    </location>
</feature>
<proteinExistence type="inferred from homology"/>
<dbReference type="InterPro" id="IPR039874">
    <property type="entry name" value="WAPL"/>
</dbReference>
<comment type="caution">
    <text evidence="4">The sequence shown here is derived from an EMBL/GenBank/DDBJ whole genome shotgun (WGS) entry which is preliminary data.</text>
</comment>
<dbReference type="Proteomes" id="UP001140453">
    <property type="component" value="Unassembled WGS sequence"/>
</dbReference>
<gene>
    <name evidence="4" type="ORF">N0V93_006610</name>
</gene>
<evidence type="ECO:0000259" key="3">
    <source>
        <dbReference type="Pfam" id="PF07814"/>
    </source>
</evidence>
<feature type="compositionally biased region" description="Polar residues" evidence="2">
    <location>
        <begin position="251"/>
        <end position="262"/>
    </location>
</feature>
<comment type="similarity">
    <text evidence="1">Belongs to the WAPL family.</text>
</comment>
<dbReference type="PANTHER" id="PTHR22100">
    <property type="entry name" value="WINGS APART-LIKE PROTEIN HOMOLOG"/>
    <property type="match status" value="1"/>
</dbReference>
<feature type="compositionally biased region" description="Low complexity" evidence="2">
    <location>
        <begin position="310"/>
        <end position="321"/>
    </location>
</feature>
<feature type="compositionally biased region" description="Basic residues" evidence="2">
    <location>
        <begin position="11"/>
        <end position="25"/>
    </location>
</feature>
<reference evidence="4" key="1">
    <citation type="submission" date="2022-10" db="EMBL/GenBank/DDBJ databases">
        <title>Tapping the CABI collections for fungal endophytes: first genome assemblies for Collariella, Neodidymelliopsis, Ascochyta clinopodiicola, Didymella pomorum, Didymosphaeria variabile, Neocosmospora piperis and Neocucurbitaria cava.</title>
        <authorList>
            <person name="Hill R."/>
        </authorList>
    </citation>
    <scope>NUCLEOTIDE SEQUENCE</scope>
    <source>
        <strain evidence="4">IMI 355082</strain>
    </source>
</reference>
<protein>
    <recommendedName>
        <fullName evidence="3">Wings apart-like protein C-terminal domain-containing protein</fullName>
    </recommendedName>
</protein>
<feature type="compositionally biased region" description="Low complexity" evidence="2">
    <location>
        <begin position="171"/>
        <end position="198"/>
    </location>
</feature>
<dbReference type="PANTHER" id="PTHR22100:SF13">
    <property type="entry name" value="WINGS APART-LIKE PROTEIN HOMOLOG"/>
    <property type="match status" value="1"/>
</dbReference>
<accession>A0A9W9CUM9</accession>
<evidence type="ECO:0000256" key="2">
    <source>
        <dbReference type="SAM" id="MobiDB-lite"/>
    </source>
</evidence>
<dbReference type="InterPro" id="IPR022771">
    <property type="entry name" value="WAPL_C"/>
</dbReference>
<evidence type="ECO:0000256" key="1">
    <source>
        <dbReference type="ARBA" id="ARBA00006854"/>
    </source>
</evidence>
<dbReference type="Pfam" id="PF07814">
    <property type="entry name" value="WAPL"/>
    <property type="match status" value="1"/>
</dbReference>
<keyword evidence="5" id="KW-1185">Reference proteome</keyword>
<evidence type="ECO:0000313" key="5">
    <source>
        <dbReference type="Proteomes" id="UP001140453"/>
    </source>
</evidence>
<name>A0A9W9CUM9_9PEZI</name>
<dbReference type="AlphaFoldDB" id="A0A9W9CUM9"/>
<dbReference type="EMBL" id="JAPEVB010000004">
    <property type="protein sequence ID" value="KAJ4389148.1"/>
    <property type="molecule type" value="Genomic_DNA"/>
</dbReference>